<accession>A0A8H4V6E5</accession>
<gene>
    <name evidence="12" type="ORF">G6O67_003846</name>
</gene>
<organism evidence="12 13">
    <name type="scientific">Ophiocordyceps sinensis</name>
    <dbReference type="NCBI Taxonomy" id="72228"/>
    <lineage>
        <taxon>Eukaryota</taxon>
        <taxon>Fungi</taxon>
        <taxon>Dikarya</taxon>
        <taxon>Ascomycota</taxon>
        <taxon>Pezizomycotina</taxon>
        <taxon>Sordariomycetes</taxon>
        <taxon>Hypocreomycetidae</taxon>
        <taxon>Hypocreales</taxon>
        <taxon>Ophiocordycipitaceae</taxon>
        <taxon>Ophiocordyceps</taxon>
    </lineage>
</organism>
<evidence type="ECO:0000256" key="9">
    <source>
        <dbReference type="ARBA" id="ARBA00025053"/>
    </source>
</evidence>
<sequence>MSSKRKSSALGLERRVRARREDDWEPALGSDGGGESSPDDLSEEETDGVDDDSDSASSEDGCESGSESDDADADDEDAPKVNLSSVSFGALARAQASLPPSSRRPKKAAVDDAATTDKPQDGTGRSSTKKAAPKPKPKRSSKHAPQEQTSKKPVSRRREILADPRRKHRDPRFDPLVGSGHLDESKAGKAYAFLDEYRDSEMGELRAQIKKTRDAEAKERLKRQLMSMESRKKATRKRHDEEALLREHRRQEKEFVAQGKKPFYLKRSEQKERLLTKRYEGMSKGQVDKAIARKRKKVAGKEKKELDSLQRVRDRH</sequence>
<evidence type="ECO:0000256" key="5">
    <source>
        <dbReference type="ARBA" id="ARBA00022552"/>
    </source>
</evidence>
<dbReference type="InterPro" id="IPR009292">
    <property type="entry name" value="RRP36"/>
</dbReference>
<comment type="subunit">
    <text evidence="3 10">Associates with 90S and pre-40S pre-ribosomal particles.</text>
</comment>
<dbReference type="OrthoDB" id="448446at2759"/>
<dbReference type="PANTHER" id="PTHR21738">
    <property type="entry name" value="RIBOSOMAL RNA PROCESSING PROTEIN 36 HOMOLOG"/>
    <property type="match status" value="1"/>
</dbReference>
<comment type="caution">
    <text evidence="12">The sequence shown here is derived from an EMBL/GenBank/DDBJ whole genome shotgun (WGS) entry which is preliminary data.</text>
</comment>
<feature type="region of interest" description="Disordered" evidence="11">
    <location>
        <begin position="226"/>
        <end position="246"/>
    </location>
</feature>
<feature type="region of interest" description="Disordered" evidence="11">
    <location>
        <begin position="283"/>
        <end position="316"/>
    </location>
</feature>
<evidence type="ECO:0000313" key="13">
    <source>
        <dbReference type="Proteomes" id="UP000557566"/>
    </source>
</evidence>
<dbReference type="EMBL" id="JAAVMX010000004">
    <property type="protein sequence ID" value="KAF4509703.1"/>
    <property type="molecule type" value="Genomic_DNA"/>
</dbReference>
<dbReference type="GO" id="GO:0005730">
    <property type="term" value="C:nucleolus"/>
    <property type="evidence" value="ECO:0007669"/>
    <property type="project" value="UniProtKB-SubCell"/>
</dbReference>
<feature type="compositionally biased region" description="Basic and acidic residues" evidence="11">
    <location>
        <begin position="12"/>
        <end position="22"/>
    </location>
</feature>
<comment type="similarity">
    <text evidence="2 10">Belongs to the RRP36 family.</text>
</comment>
<evidence type="ECO:0000256" key="7">
    <source>
        <dbReference type="ARBA" id="ARBA00023242"/>
    </source>
</evidence>
<keyword evidence="6" id="KW-0175">Coiled coil</keyword>
<dbReference type="GO" id="GO:0030686">
    <property type="term" value="C:90S preribosome"/>
    <property type="evidence" value="ECO:0007669"/>
    <property type="project" value="TreeGrafter"/>
</dbReference>
<feature type="compositionally biased region" description="Basic and acidic residues" evidence="11">
    <location>
        <begin position="299"/>
        <end position="316"/>
    </location>
</feature>
<dbReference type="PANTHER" id="PTHR21738:SF0">
    <property type="entry name" value="RIBOSOMAL RNA PROCESSING PROTEIN 36 HOMOLOG"/>
    <property type="match status" value="1"/>
</dbReference>
<feature type="compositionally biased region" description="Acidic residues" evidence="11">
    <location>
        <begin position="37"/>
        <end position="54"/>
    </location>
</feature>
<dbReference type="Proteomes" id="UP000557566">
    <property type="component" value="Unassembled WGS sequence"/>
</dbReference>
<keyword evidence="5 10" id="KW-0698">rRNA processing</keyword>
<evidence type="ECO:0000256" key="4">
    <source>
        <dbReference type="ARBA" id="ARBA00022517"/>
    </source>
</evidence>
<evidence type="ECO:0000256" key="1">
    <source>
        <dbReference type="ARBA" id="ARBA00004604"/>
    </source>
</evidence>
<dbReference type="AlphaFoldDB" id="A0A8H4V6E5"/>
<proteinExistence type="inferred from homology"/>
<feature type="compositionally biased region" description="Acidic residues" evidence="11">
    <location>
        <begin position="60"/>
        <end position="77"/>
    </location>
</feature>
<dbReference type="GO" id="GO:0000462">
    <property type="term" value="P:maturation of SSU-rRNA from tricistronic rRNA transcript (SSU-rRNA, 5.8S rRNA, LSU-rRNA)"/>
    <property type="evidence" value="ECO:0007669"/>
    <property type="project" value="TreeGrafter"/>
</dbReference>
<evidence type="ECO:0000256" key="11">
    <source>
        <dbReference type="SAM" id="MobiDB-lite"/>
    </source>
</evidence>
<comment type="subcellular location">
    <subcellularLocation>
        <location evidence="1 10">Nucleus</location>
        <location evidence="1 10">Nucleolus</location>
    </subcellularLocation>
</comment>
<feature type="compositionally biased region" description="Basic residues" evidence="11">
    <location>
        <begin position="127"/>
        <end position="142"/>
    </location>
</feature>
<evidence type="ECO:0000256" key="8">
    <source>
        <dbReference type="ARBA" id="ARBA00023274"/>
    </source>
</evidence>
<evidence type="ECO:0000256" key="10">
    <source>
        <dbReference type="RuleBase" id="RU368027"/>
    </source>
</evidence>
<name>A0A8H4V6E5_9HYPO</name>
<dbReference type="Pfam" id="PF06102">
    <property type="entry name" value="RRP36"/>
    <property type="match status" value="1"/>
</dbReference>
<keyword evidence="8 10" id="KW-0687">Ribonucleoprotein</keyword>
<evidence type="ECO:0000313" key="12">
    <source>
        <dbReference type="EMBL" id="KAF4509703.1"/>
    </source>
</evidence>
<protein>
    <recommendedName>
        <fullName evidence="10">rRNA biogenesis protein RRP36</fullName>
    </recommendedName>
</protein>
<keyword evidence="4 10" id="KW-0690">Ribosome biogenesis</keyword>
<feature type="region of interest" description="Disordered" evidence="11">
    <location>
        <begin position="1"/>
        <end position="185"/>
    </location>
</feature>
<evidence type="ECO:0000256" key="6">
    <source>
        <dbReference type="ARBA" id="ARBA00023054"/>
    </source>
</evidence>
<reference evidence="12 13" key="1">
    <citation type="journal article" date="2020" name="Genome Biol. Evol.">
        <title>A new high-quality draft genome assembly of the Chinese cordyceps Ophiocordyceps sinensis.</title>
        <authorList>
            <person name="Shu R."/>
            <person name="Zhang J."/>
            <person name="Meng Q."/>
            <person name="Zhang H."/>
            <person name="Zhou G."/>
            <person name="Li M."/>
            <person name="Wu P."/>
            <person name="Zhao Y."/>
            <person name="Chen C."/>
            <person name="Qin Q."/>
        </authorList>
    </citation>
    <scope>NUCLEOTIDE SEQUENCE [LARGE SCALE GENOMIC DNA]</scope>
    <source>
        <strain evidence="12 13">IOZ07</strain>
    </source>
</reference>
<evidence type="ECO:0000256" key="3">
    <source>
        <dbReference type="ARBA" id="ARBA00011167"/>
    </source>
</evidence>
<evidence type="ECO:0000256" key="2">
    <source>
        <dbReference type="ARBA" id="ARBA00009418"/>
    </source>
</evidence>
<comment type="function">
    <text evidence="9 10">Component of the 90S pre-ribosome involved in the maturation of rRNAs. Required for early cleavages of the pre-RNAs in the 40S ribosomal subunit maturation pathway.</text>
</comment>
<keyword evidence="13" id="KW-1185">Reference proteome</keyword>
<keyword evidence="7 10" id="KW-0539">Nucleus</keyword>